<name>A0A9K3NT73_HELAN</name>
<dbReference type="EMBL" id="MNCJ02000319">
    <property type="protein sequence ID" value="KAF5810518.1"/>
    <property type="molecule type" value="Genomic_DNA"/>
</dbReference>
<protein>
    <submittedName>
        <fullName evidence="1">Uncharacterized protein</fullName>
    </submittedName>
</protein>
<comment type="caution">
    <text evidence="1">The sequence shown here is derived from an EMBL/GenBank/DDBJ whole genome shotgun (WGS) entry which is preliminary data.</text>
</comment>
<evidence type="ECO:0000313" key="2">
    <source>
        <dbReference type="Proteomes" id="UP000215914"/>
    </source>
</evidence>
<reference evidence="1" key="1">
    <citation type="journal article" date="2017" name="Nature">
        <title>The sunflower genome provides insights into oil metabolism, flowering and Asterid evolution.</title>
        <authorList>
            <person name="Badouin H."/>
            <person name="Gouzy J."/>
            <person name="Grassa C.J."/>
            <person name="Murat F."/>
            <person name="Staton S.E."/>
            <person name="Cottret L."/>
            <person name="Lelandais-Briere C."/>
            <person name="Owens G.L."/>
            <person name="Carrere S."/>
            <person name="Mayjonade B."/>
            <person name="Legrand L."/>
            <person name="Gill N."/>
            <person name="Kane N.C."/>
            <person name="Bowers J.E."/>
            <person name="Hubner S."/>
            <person name="Bellec A."/>
            <person name="Berard A."/>
            <person name="Berges H."/>
            <person name="Blanchet N."/>
            <person name="Boniface M.C."/>
            <person name="Brunel D."/>
            <person name="Catrice O."/>
            <person name="Chaidir N."/>
            <person name="Claudel C."/>
            <person name="Donnadieu C."/>
            <person name="Faraut T."/>
            <person name="Fievet G."/>
            <person name="Helmstetter N."/>
            <person name="King M."/>
            <person name="Knapp S.J."/>
            <person name="Lai Z."/>
            <person name="Le Paslier M.C."/>
            <person name="Lippi Y."/>
            <person name="Lorenzon L."/>
            <person name="Mandel J.R."/>
            <person name="Marage G."/>
            <person name="Marchand G."/>
            <person name="Marquand E."/>
            <person name="Bret-Mestries E."/>
            <person name="Morien E."/>
            <person name="Nambeesan S."/>
            <person name="Nguyen T."/>
            <person name="Pegot-Espagnet P."/>
            <person name="Pouilly N."/>
            <person name="Raftis F."/>
            <person name="Sallet E."/>
            <person name="Schiex T."/>
            <person name="Thomas J."/>
            <person name="Vandecasteele C."/>
            <person name="Vares D."/>
            <person name="Vear F."/>
            <person name="Vautrin S."/>
            <person name="Crespi M."/>
            <person name="Mangin B."/>
            <person name="Burke J.M."/>
            <person name="Salse J."/>
            <person name="Munos S."/>
            <person name="Vincourt P."/>
            <person name="Rieseberg L.H."/>
            <person name="Langlade N.B."/>
        </authorList>
    </citation>
    <scope>NUCLEOTIDE SEQUENCE</scope>
    <source>
        <tissue evidence="1">Leaves</tissue>
    </source>
</reference>
<evidence type="ECO:0000313" key="1">
    <source>
        <dbReference type="EMBL" id="KAF5810518.1"/>
    </source>
</evidence>
<keyword evidence="2" id="KW-1185">Reference proteome</keyword>
<proteinExistence type="predicted"/>
<sequence length="73" mass="8254">MKKLLTNSKMCVDTSVPSRARKILVFPDEKLSCKGSKYTDIEKVATLPIRYVSMSLKIPILFCEAKINDVHLP</sequence>
<dbReference type="AlphaFoldDB" id="A0A9K3NT73"/>
<organism evidence="1 2">
    <name type="scientific">Helianthus annuus</name>
    <name type="common">Common sunflower</name>
    <dbReference type="NCBI Taxonomy" id="4232"/>
    <lineage>
        <taxon>Eukaryota</taxon>
        <taxon>Viridiplantae</taxon>
        <taxon>Streptophyta</taxon>
        <taxon>Embryophyta</taxon>
        <taxon>Tracheophyta</taxon>
        <taxon>Spermatophyta</taxon>
        <taxon>Magnoliopsida</taxon>
        <taxon>eudicotyledons</taxon>
        <taxon>Gunneridae</taxon>
        <taxon>Pentapetalae</taxon>
        <taxon>asterids</taxon>
        <taxon>campanulids</taxon>
        <taxon>Asterales</taxon>
        <taxon>Asteraceae</taxon>
        <taxon>Asteroideae</taxon>
        <taxon>Heliantheae alliance</taxon>
        <taxon>Heliantheae</taxon>
        <taxon>Helianthus</taxon>
    </lineage>
</organism>
<reference evidence="1" key="2">
    <citation type="submission" date="2020-06" db="EMBL/GenBank/DDBJ databases">
        <title>Helianthus annuus Genome sequencing and assembly Release 2.</title>
        <authorList>
            <person name="Gouzy J."/>
            <person name="Langlade N."/>
            <person name="Munos S."/>
        </authorList>
    </citation>
    <scope>NUCLEOTIDE SEQUENCE</scope>
    <source>
        <tissue evidence="1">Leaves</tissue>
    </source>
</reference>
<dbReference type="Gramene" id="mRNA:HanXRQr2_Chr04g0170441">
    <property type="protein sequence ID" value="CDS:HanXRQr2_Chr04g0170441.1"/>
    <property type="gene ID" value="HanXRQr2_Chr04g0170441"/>
</dbReference>
<dbReference type="Proteomes" id="UP000215914">
    <property type="component" value="Unassembled WGS sequence"/>
</dbReference>
<gene>
    <name evidence="1" type="ORF">HanXRQr2_Chr04g0170441</name>
</gene>
<accession>A0A9K3NT73</accession>